<name>A0A4V2E3M2_9CYAN</name>
<accession>A0A4V2E3M2</accession>
<dbReference type="AlphaFoldDB" id="A0A4V2E3M2"/>
<dbReference type="InterPro" id="IPR049713">
    <property type="entry name" value="Pr6Pr-like"/>
</dbReference>
<evidence type="ECO:0000256" key="1">
    <source>
        <dbReference type="SAM" id="Phobius"/>
    </source>
</evidence>
<keyword evidence="1" id="KW-0812">Transmembrane</keyword>
<keyword evidence="1" id="KW-0472">Membrane</keyword>
<feature type="transmembrane region" description="Helical" evidence="1">
    <location>
        <begin position="118"/>
        <end position="137"/>
    </location>
</feature>
<reference evidence="2 3" key="1">
    <citation type="submission" date="2018-11" db="EMBL/GenBank/DDBJ databases">
        <title>Whole genome sequencing of an environmental sample.</title>
        <authorList>
            <person name="Sarangi A.N."/>
            <person name="Singh D."/>
            <person name="Tripathy S."/>
        </authorList>
    </citation>
    <scope>NUCLEOTIDE SEQUENCE [LARGE SCALE GENOMIC DNA]</scope>
    <source>
        <strain evidence="2 3">Lakshadweep</strain>
    </source>
</reference>
<dbReference type="OrthoDB" id="9809977at2"/>
<dbReference type="NCBIfam" id="NF038065">
    <property type="entry name" value="Pr6Pr"/>
    <property type="match status" value="1"/>
</dbReference>
<sequence>MGPSFAMRQYAKIAAIASWITIMLRFYLAIDTSLSDGTGIGSGIVSFFSYFTVLTNILVALAFTAGSIELNRPHPQLVTRLLRQPSTVTAIAVYITIVAAVYHILLSHLWDPQGLTKIVDVMLHSVMPAAYLIYWWLGVPKRSLRWRGALVWLMYPVGYSVYTLLLGAVRNKYPYPFSDVNALGYARVLLNSLSMFALFAIVSLVFISVGRLQTRPDKSSRST</sequence>
<gene>
    <name evidence="2" type="ORF">DYY88_06960</name>
</gene>
<evidence type="ECO:0000313" key="3">
    <source>
        <dbReference type="Proteomes" id="UP000292459"/>
    </source>
</evidence>
<protein>
    <recommendedName>
        <fullName evidence="4">Integral membrane protein</fullName>
    </recommendedName>
</protein>
<evidence type="ECO:0000313" key="2">
    <source>
        <dbReference type="EMBL" id="RZM82930.1"/>
    </source>
</evidence>
<dbReference type="EMBL" id="QVFV01000001">
    <property type="protein sequence ID" value="RZM82930.1"/>
    <property type="molecule type" value="Genomic_DNA"/>
</dbReference>
<keyword evidence="3" id="KW-1185">Reference proteome</keyword>
<feature type="transmembrane region" description="Helical" evidence="1">
    <location>
        <begin position="12"/>
        <end position="30"/>
    </location>
</feature>
<feature type="transmembrane region" description="Helical" evidence="1">
    <location>
        <begin position="149"/>
        <end position="169"/>
    </location>
</feature>
<dbReference type="Proteomes" id="UP000292459">
    <property type="component" value="Unassembled WGS sequence"/>
</dbReference>
<proteinExistence type="predicted"/>
<dbReference type="RefSeq" id="WP_044151114.1">
    <property type="nucleotide sequence ID" value="NZ_QVFV01000001.1"/>
</dbReference>
<keyword evidence="1" id="KW-1133">Transmembrane helix</keyword>
<feature type="transmembrane region" description="Helical" evidence="1">
    <location>
        <begin position="42"/>
        <end position="66"/>
    </location>
</feature>
<feature type="transmembrane region" description="Helical" evidence="1">
    <location>
        <begin position="189"/>
        <end position="212"/>
    </location>
</feature>
<comment type="caution">
    <text evidence="2">The sequence shown here is derived from an EMBL/GenBank/DDBJ whole genome shotgun (WGS) entry which is preliminary data.</text>
</comment>
<organism evidence="2 3">
    <name type="scientific">Leptolyngbya iicbica LK</name>
    <dbReference type="NCBI Taxonomy" id="2294035"/>
    <lineage>
        <taxon>Bacteria</taxon>
        <taxon>Bacillati</taxon>
        <taxon>Cyanobacteriota</taxon>
        <taxon>Cyanophyceae</taxon>
        <taxon>Leptolyngbyales</taxon>
        <taxon>Leptolyngbyaceae</taxon>
        <taxon>Leptolyngbya group</taxon>
        <taxon>Leptolyngbya</taxon>
        <taxon>Leptolyngbya iicbica</taxon>
    </lineage>
</organism>
<evidence type="ECO:0008006" key="4">
    <source>
        <dbReference type="Google" id="ProtNLM"/>
    </source>
</evidence>
<feature type="transmembrane region" description="Helical" evidence="1">
    <location>
        <begin position="87"/>
        <end position="106"/>
    </location>
</feature>